<evidence type="ECO:0008006" key="8">
    <source>
        <dbReference type="Google" id="ProtNLM"/>
    </source>
</evidence>
<protein>
    <recommendedName>
        <fullName evidence="8">Alpha-L-arabinofuranosidase II</fullName>
    </recommendedName>
</protein>
<keyword evidence="3 5" id="KW-0378">Hydrolase</keyword>
<accession>A0A8H4PPN6</accession>
<evidence type="ECO:0000256" key="3">
    <source>
        <dbReference type="ARBA" id="ARBA00022801"/>
    </source>
</evidence>
<sequence length="358" mass="39207">MSNKPICDCDTPDPWIVAANGQFYFTFTLGNRVEIWASPHLENFHDCRKSVIWQPAPGSPWSADIWAPELHYLNGKWYIYTCGAPPDVGNPGHRTLVLECSKPDPMDPSGWQFLGPLKGMPHHWQIDATVFSTNGHDLYCCWSGWPPGDDSDTQQDLFLIKMAGPTEAVEGSMVCICRAEQLWERPDGGKRGVAEGPTWVDFPGFRGIVYSAHGSWTSDYTLGLLALAGQDPLRAESWSKRPAPLLKSNQEHGGPFGPGHASFLSSPQNDGRIFCVYHATANYGQGWDNRKARVLSMDPSMFAPHCASICCHCGSAPTAGHSGHGTNTSGQTKQKLGQMLSKAPPQVQGLLGKVKKFL</sequence>
<evidence type="ECO:0000256" key="1">
    <source>
        <dbReference type="ARBA" id="ARBA00009865"/>
    </source>
</evidence>
<keyword evidence="4 5" id="KW-0326">Glycosidase</keyword>
<keyword evidence="7" id="KW-1185">Reference proteome</keyword>
<dbReference type="InterPro" id="IPR006710">
    <property type="entry name" value="Glyco_hydro_43"/>
</dbReference>
<dbReference type="CDD" id="cd18820">
    <property type="entry name" value="GH43_LbAraf43-like"/>
    <property type="match status" value="1"/>
</dbReference>
<evidence type="ECO:0000256" key="2">
    <source>
        <dbReference type="ARBA" id="ARBA00022729"/>
    </source>
</evidence>
<dbReference type="Proteomes" id="UP000557566">
    <property type="component" value="Unassembled WGS sequence"/>
</dbReference>
<name>A0A8H4PPN6_9HYPO</name>
<dbReference type="PANTHER" id="PTHR43817:SF1">
    <property type="entry name" value="HYDROLASE, FAMILY 43, PUTATIVE (AFU_ORTHOLOGUE AFUA_3G01660)-RELATED"/>
    <property type="match status" value="1"/>
</dbReference>
<dbReference type="Pfam" id="PF04616">
    <property type="entry name" value="Glyco_hydro_43"/>
    <property type="match status" value="1"/>
</dbReference>
<gene>
    <name evidence="6" type="ORF">G6O67_004555</name>
</gene>
<comment type="similarity">
    <text evidence="1 5">Belongs to the glycosyl hydrolase 43 family.</text>
</comment>
<keyword evidence="2" id="KW-0732">Signal</keyword>
<dbReference type="GO" id="GO:0005975">
    <property type="term" value="P:carbohydrate metabolic process"/>
    <property type="evidence" value="ECO:0007669"/>
    <property type="project" value="InterPro"/>
</dbReference>
<dbReference type="InterPro" id="IPR023296">
    <property type="entry name" value="Glyco_hydro_beta-prop_sf"/>
</dbReference>
<evidence type="ECO:0000256" key="5">
    <source>
        <dbReference type="RuleBase" id="RU361187"/>
    </source>
</evidence>
<reference evidence="6 7" key="1">
    <citation type="journal article" date="2020" name="Genome Biol. Evol.">
        <title>A new high-quality draft genome assembly of the Chinese cordyceps Ophiocordyceps sinensis.</title>
        <authorList>
            <person name="Shu R."/>
            <person name="Zhang J."/>
            <person name="Meng Q."/>
            <person name="Zhang H."/>
            <person name="Zhou G."/>
            <person name="Li M."/>
            <person name="Wu P."/>
            <person name="Zhao Y."/>
            <person name="Chen C."/>
            <person name="Qin Q."/>
        </authorList>
    </citation>
    <scope>NUCLEOTIDE SEQUENCE [LARGE SCALE GENOMIC DNA]</scope>
    <source>
        <strain evidence="6 7">IOZ07</strain>
    </source>
</reference>
<dbReference type="OrthoDB" id="272289at2759"/>
<organism evidence="6 7">
    <name type="scientific">Ophiocordyceps sinensis</name>
    <dbReference type="NCBI Taxonomy" id="72228"/>
    <lineage>
        <taxon>Eukaryota</taxon>
        <taxon>Fungi</taxon>
        <taxon>Dikarya</taxon>
        <taxon>Ascomycota</taxon>
        <taxon>Pezizomycotina</taxon>
        <taxon>Sordariomycetes</taxon>
        <taxon>Hypocreomycetidae</taxon>
        <taxon>Hypocreales</taxon>
        <taxon>Ophiocordycipitaceae</taxon>
        <taxon>Ophiocordyceps</taxon>
    </lineage>
</organism>
<dbReference type="SUPFAM" id="SSF75005">
    <property type="entry name" value="Arabinanase/levansucrase/invertase"/>
    <property type="match status" value="1"/>
</dbReference>
<comment type="caution">
    <text evidence="6">The sequence shown here is derived from an EMBL/GenBank/DDBJ whole genome shotgun (WGS) entry which is preliminary data.</text>
</comment>
<evidence type="ECO:0000313" key="6">
    <source>
        <dbReference type="EMBL" id="KAF4508139.1"/>
    </source>
</evidence>
<evidence type="ECO:0000313" key="7">
    <source>
        <dbReference type="Proteomes" id="UP000557566"/>
    </source>
</evidence>
<dbReference type="EMBL" id="JAAVMX010000005">
    <property type="protein sequence ID" value="KAF4508139.1"/>
    <property type="molecule type" value="Genomic_DNA"/>
</dbReference>
<dbReference type="Gene3D" id="2.115.10.20">
    <property type="entry name" value="Glycosyl hydrolase domain, family 43"/>
    <property type="match status" value="1"/>
</dbReference>
<dbReference type="AlphaFoldDB" id="A0A8H4PPN6"/>
<dbReference type="GO" id="GO:0004553">
    <property type="term" value="F:hydrolase activity, hydrolyzing O-glycosyl compounds"/>
    <property type="evidence" value="ECO:0007669"/>
    <property type="project" value="InterPro"/>
</dbReference>
<proteinExistence type="inferred from homology"/>
<evidence type="ECO:0000256" key="4">
    <source>
        <dbReference type="ARBA" id="ARBA00023295"/>
    </source>
</evidence>
<dbReference type="PANTHER" id="PTHR43817">
    <property type="entry name" value="GLYCOSYL HYDROLASE"/>
    <property type="match status" value="1"/>
</dbReference>